<proteinExistence type="inferred from homology"/>
<dbReference type="Pfam" id="PF21274">
    <property type="entry name" value="Rng_hyd_C"/>
    <property type="match status" value="1"/>
</dbReference>
<dbReference type="GO" id="GO:0071949">
    <property type="term" value="F:FAD binding"/>
    <property type="evidence" value="ECO:0007669"/>
    <property type="project" value="InterPro"/>
</dbReference>
<evidence type="ECO:0000256" key="3">
    <source>
        <dbReference type="ARBA" id="ARBA00022630"/>
    </source>
</evidence>
<dbReference type="Gene3D" id="3.30.70.2450">
    <property type="match status" value="1"/>
</dbReference>
<comment type="similarity">
    <text evidence="2">Belongs to the PheA/TfdB FAD monooxygenase family.</text>
</comment>
<keyword evidence="8" id="KW-1185">Reference proteome</keyword>
<dbReference type="OrthoDB" id="8670884at2"/>
<evidence type="ECO:0000256" key="1">
    <source>
        <dbReference type="ARBA" id="ARBA00001974"/>
    </source>
</evidence>
<dbReference type="InterPro" id="IPR050641">
    <property type="entry name" value="RIFMO-like"/>
</dbReference>
<comment type="cofactor">
    <cofactor evidence="1">
        <name>FAD</name>
        <dbReference type="ChEBI" id="CHEBI:57692"/>
    </cofactor>
</comment>
<evidence type="ECO:0000256" key="5">
    <source>
        <dbReference type="SAM" id="MobiDB-lite"/>
    </source>
</evidence>
<dbReference type="GO" id="GO:0016709">
    <property type="term" value="F:oxidoreductase activity, acting on paired donors, with incorporation or reduction of molecular oxygen, NAD(P)H as one donor, and incorporation of one atom of oxygen"/>
    <property type="evidence" value="ECO:0007669"/>
    <property type="project" value="UniProtKB-ARBA"/>
</dbReference>
<gene>
    <name evidence="7" type="ORF">SAMN05216251_115105</name>
</gene>
<dbReference type="Proteomes" id="UP000199323">
    <property type="component" value="Unassembled WGS sequence"/>
</dbReference>
<dbReference type="Pfam" id="PF01494">
    <property type="entry name" value="FAD_binding_3"/>
    <property type="match status" value="1"/>
</dbReference>
<dbReference type="InterPro" id="IPR036188">
    <property type="entry name" value="FAD/NAD-bd_sf"/>
</dbReference>
<accession>A0A1I2IZW2</accession>
<evidence type="ECO:0000313" key="7">
    <source>
        <dbReference type="EMBL" id="SFF47268.1"/>
    </source>
</evidence>
<reference evidence="7 8" key="1">
    <citation type="submission" date="2016-10" db="EMBL/GenBank/DDBJ databases">
        <authorList>
            <person name="de Groot N.N."/>
        </authorList>
    </citation>
    <scope>NUCLEOTIDE SEQUENCE [LARGE SCALE GENOMIC DNA]</scope>
    <source>
        <strain evidence="7 8">CGMCC 4.3510</strain>
    </source>
</reference>
<evidence type="ECO:0000256" key="2">
    <source>
        <dbReference type="ARBA" id="ARBA00007801"/>
    </source>
</evidence>
<organism evidence="7 8">
    <name type="scientific">Actinacidiphila alni</name>
    <dbReference type="NCBI Taxonomy" id="380248"/>
    <lineage>
        <taxon>Bacteria</taxon>
        <taxon>Bacillati</taxon>
        <taxon>Actinomycetota</taxon>
        <taxon>Actinomycetes</taxon>
        <taxon>Kitasatosporales</taxon>
        <taxon>Streptomycetaceae</taxon>
        <taxon>Actinacidiphila</taxon>
    </lineage>
</organism>
<dbReference type="RefSeq" id="WP_093715728.1">
    <property type="nucleotide sequence ID" value="NZ_FONG01000015.1"/>
</dbReference>
<feature type="compositionally biased region" description="Basic and acidic residues" evidence="5">
    <location>
        <begin position="1"/>
        <end position="12"/>
    </location>
</feature>
<dbReference type="InterPro" id="IPR002938">
    <property type="entry name" value="FAD-bd"/>
</dbReference>
<dbReference type="PANTHER" id="PTHR43004">
    <property type="entry name" value="TRK SYSTEM POTASSIUM UPTAKE PROTEIN"/>
    <property type="match status" value="1"/>
</dbReference>
<name>A0A1I2IZW2_9ACTN</name>
<protein>
    <submittedName>
        <fullName evidence="7">2-polyprenyl-6-methoxyphenol hydroxylase</fullName>
    </submittedName>
</protein>
<dbReference type="Gene3D" id="3.40.30.120">
    <property type="match status" value="1"/>
</dbReference>
<sequence>MAEQERTVDHRSTGRAGRGGVPDGVLVVGAGPVGLVAACELARRGIAVRVVDAAAGPARGSRGKGVQPRTIEVFDDLGVAGRIVSSGRFRIPVRRYAGRDVLNTGGINADAHDPTPAVPYSRSMLVPQWRTEEVLRDRLGDWGVRVEGSTALVSLEQDADGVTVVLRTADGVEHEERAAYVVGADGASSTVRKQVGIGFLGETDETFRMLVGDLELEGLDRDFWHMWPTARGGLLALCPLEGTDAFQIQAALPAEAGKELPLDEIQQLVDERTDRADIIVRAVRWQSVWRSNVRMADRYRVGRVFIAGDAAHVHSPAGGLGMNTGVQDAYNLGWKLAHVLAGAPDGLLDSYEQERLPAAADVLGFSSRLIGRGLGEVVPREGQGKDTLQLGLGYPGSDLSSGAETAYASPGHRAPDSVCVAWEGVRVRLFDLFRGPHLTVLAFGRRSALVAAALTARYPDRLRRVVVGRPSDGHALADDPELVVDHLGDAHHDYGVDGDTLFVVRPDGYVGFRGTDPDVTEVEAYLTRLLPPR</sequence>
<feature type="region of interest" description="Disordered" evidence="5">
    <location>
        <begin position="1"/>
        <end position="21"/>
    </location>
</feature>
<dbReference type="EMBL" id="FONG01000015">
    <property type="protein sequence ID" value="SFF47268.1"/>
    <property type="molecule type" value="Genomic_DNA"/>
</dbReference>
<dbReference type="SUPFAM" id="SSF52833">
    <property type="entry name" value="Thioredoxin-like"/>
    <property type="match status" value="1"/>
</dbReference>
<feature type="domain" description="FAD-binding" evidence="6">
    <location>
        <begin position="25"/>
        <end position="365"/>
    </location>
</feature>
<dbReference type="PANTHER" id="PTHR43004:SF19">
    <property type="entry name" value="BINDING MONOOXYGENASE, PUTATIVE (JCVI)-RELATED"/>
    <property type="match status" value="1"/>
</dbReference>
<evidence type="ECO:0000313" key="8">
    <source>
        <dbReference type="Proteomes" id="UP000199323"/>
    </source>
</evidence>
<evidence type="ECO:0000256" key="4">
    <source>
        <dbReference type="ARBA" id="ARBA00022827"/>
    </source>
</evidence>
<keyword evidence="3" id="KW-0285">Flavoprotein</keyword>
<dbReference type="AlphaFoldDB" id="A0A1I2IZW2"/>
<dbReference type="InterPro" id="IPR036249">
    <property type="entry name" value="Thioredoxin-like_sf"/>
</dbReference>
<dbReference type="NCBIfam" id="NF004832">
    <property type="entry name" value="PRK06184.1"/>
    <property type="match status" value="1"/>
</dbReference>
<dbReference type="STRING" id="380248.SAMN05216251_115105"/>
<keyword evidence="4" id="KW-0274">FAD</keyword>
<dbReference type="Gene3D" id="3.50.50.60">
    <property type="entry name" value="FAD/NAD(P)-binding domain"/>
    <property type="match status" value="1"/>
</dbReference>
<dbReference type="PRINTS" id="PR00420">
    <property type="entry name" value="RNGMNOXGNASE"/>
</dbReference>
<dbReference type="SUPFAM" id="SSF51905">
    <property type="entry name" value="FAD/NAD(P)-binding domain"/>
    <property type="match status" value="1"/>
</dbReference>
<evidence type="ECO:0000259" key="6">
    <source>
        <dbReference type="Pfam" id="PF01494"/>
    </source>
</evidence>